<comment type="caution">
    <text evidence="2">The sequence shown here is derived from an EMBL/GenBank/DDBJ whole genome shotgun (WGS) entry which is preliminary data.</text>
</comment>
<feature type="transmembrane region" description="Helical" evidence="1">
    <location>
        <begin position="29"/>
        <end position="47"/>
    </location>
</feature>
<feature type="transmembrane region" description="Helical" evidence="1">
    <location>
        <begin position="208"/>
        <end position="228"/>
    </location>
</feature>
<dbReference type="RefSeq" id="WP_184202331.1">
    <property type="nucleotide sequence ID" value="NZ_JACHGW010000004.1"/>
</dbReference>
<evidence type="ECO:0000256" key="1">
    <source>
        <dbReference type="SAM" id="Phobius"/>
    </source>
</evidence>
<name>A0A7W9W9M9_ARMRO</name>
<feature type="transmembrane region" description="Helical" evidence="1">
    <location>
        <begin position="234"/>
        <end position="254"/>
    </location>
</feature>
<feature type="transmembrane region" description="Helical" evidence="1">
    <location>
        <begin position="150"/>
        <end position="169"/>
    </location>
</feature>
<proteinExistence type="predicted"/>
<evidence type="ECO:0008006" key="4">
    <source>
        <dbReference type="Google" id="ProtNLM"/>
    </source>
</evidence>
<dbReference type="AlphaFoldDB" id="A0A7W9W9M9"/>
<keyword evidence="1" id="KW-0472">Membrane</keyword>
<reference evidence="2 3" key="1">
    <citation type="submission" date="2020-08" db="EMBL/GenBank/DDBJ databases">
        <title>Genomic Encyclopedia of Type Strains, Phase IV (KMG-IV): sequencing the most valuable type-strain genomes for metagenomic binning, comparative biology and taxonomic classification.</title>
        <authorList>
            <person name="Goeker M."/>
        </authorList>
    </citation>
    <scope>NUCLEOTIDE SEQUENCE [LARGE SCALE GENOMIC DNA]</scope>
    <source>
        <strain evidence="2 3">DSM 23562</strain>
    </source>
</reference>
<dbReference type="EMBL" id="JACHGW010000004">
    <property type="protein sequence ID" value="MBB6052742.1"/>
    <property type="molecule type" value="Genomic_DNA"/>
</dbReference>
<protein>
    <recommendedName>
        <fullName evidence="4">FtsW/RodA/SpoVE family cell cycle protein</fullName>
    </recommendedName>
</protein>
<feature type="transmembrane region" description="Helical" evidence="1">
    <location>
        <begin position="112"/>
        <end position="143"/>
    </location>
</feature>
<organism evidence="2 3">
    <name type="scientific">Armatimonas rosea</name>
    <dbReference type="NCBI Taxonomy" id="685828"/>
    <lineage>
        <taxon>Bacteria</taxon>
        <taxon>Bacillati</taxon>
        <taxon>Armatimonadota</taxon>
        <taxon>Armatimonadia</taxon>
        <taxon>Armatimonadales</taxon>
        <taxon>Armatimonadaceae</taxon>
        <taxon>Armatimonas</taxon>
    </lineage>
</organism>
<gene>
    <name evidence="2" type="ORF">HNQ39_004563</name>
</gene>
<sequence>MSVLALAALPAFLGSLFLMQRGGAGLSQLIQQVVAFSVAALAFVLTSRKPLSSTETSRGRALMGVVVLLVLPLLAPGAGPHRWLGVGGFRLYMASVLLPGAVPLLPQTRSAWIALLAIAAALAAQPDASQVTAFALAGLVVLWRAPLSGLARVGVGVALAGATAVAWLRPDPLEPVAYVEGVLVLAQQVGMLALGFALIALALPVAMLLRMGHVAVAVYYAAILFFAYRQLTPMPLLGFGVGPILGYFAMAILCRPQEVKE</sequence>
<evidence type="ECO:0000313" key="2">
    <source>
        <dbReference type="EMBL" id="MBB6052742.1"/>
    </source>
</evidence>
<feature type="transmembrane region" description="Helical" evidence="1">
    <location>
        <begin position="59"/>
        <end position="79"/>
    </location>
</feature>
<keyword evidence="3" id="KW-1185">Reference proteome</keyword>
<accession>A0A7W9W9M9</accession>
<feature type="transmembrane region" description="Helical" evidence="1">
    <location>
        <begin position="181"/>
        <end position="201"/>
    </location>
</feature>
<keyword evidence="1" id="KW-1133">Transmembrane helix</keyword>
<keyword evidence="1" id="KW-0812">Transmembrane</keyword>
<evidence type="ECO:0000313" key="3">
    <source>
        <dbReference type="Proteomes" id="UP000520814"/>
    </source>
</evidence>
<dbReference type="Proteomes" id="UP000520814">
    <property type="component" value="Unassembled WGS sequence"/>
</dbReference>